<gene>
    <name evidence="2" type="ORF">cyc_01740</name>
</gene>
<dbReference type="GeneID" id="34618698"/>
<dbReference type="InterPro" id="IPR005176">
    <property type="entry name" value="PONY_dom"/>
</dbReference>
<dbReference type="InterPro" id="IPR042460">
    <property type="entry name" value="DCN1-like_PONY"/>
</dbReference>
<dbReference type="GO" id="GO:0000151">
    <property type="term" value="C:ubiquitin ligase complex"/>
    <property type="evidence" value="ECO:0007669"/>
    <property type="project" value="TreeGrafter"/>
</dbReference>
<sequence length="290" mass="32881">MLPSNQRHSCAIQQLQDITGCTKKAATELLRQNNFNLERTIDSFYSLSAERRRIVLGHGTEVGRVEGPSRVDEKKIAEFFDAYAVADPTGSPSLKAIKEGGLERLSDHLDVGLDDVFFLVFAFHCGCRTQGVITRDDFFRGLKSLGLDTLTALKDSVQTLRKALFDDLGLLRKVYSYAFTYSLEPMQKQLPTELAIAYWRLLIEPLNWCLFSHFLQYIECISNLSSVTKDAWLMVLEFALTSQAPAGIEATAEDNIDRALQEYEDDGAWPLVIDNFVDWMREERGNARQH</sequence>
<comment type="caution">
    <text evidence="2">The sequence shown here is derived from an EMBL/GenBank/DDBJ whole genome shotgun (WGS) entry which is preliminary data.</text>
</comment>
<dbReference type="OrthoDB" id="309581at2759"/>
<dbReference type="InterPro" id="IPR014764">
    <property type="entry name" value="DCN-prot"/>
</dbReference>
<proteinExistence type="predicted"/>
<dbReference type="AlphaFoldDB" id="A0A1D3CS27"/>
<dbReference type="GO" id="GO:0032182">
    <property type="term" value="F:ubiquitin-like protein binding"/>
    <property type="evidence" value="ECO:0007669"/>
    <property type="project" value="TreeGrafter"/>
</dbReference>
<dbReference type="Gene3D" id="1.10.8.10">
    <property type="entry name" value="DNA helicase RuvA subunit, C-terminal domain"/>
    <property type="match status" value="1"/>
</dbReference>
<dbReference type="EMBL" id="JROU02002170">
    <property type="protein sequence ID" value="OEH74014.1"/>
    <property type="molecule type" value="Genomic_DNA"/>
</dbReference>
<dbReference type="Pfam" id="PF03556">
    <property type="entry name" value="Cullin_binding"/>
    <property type="match status" value="1"/>
</dbReference>
<protein>
    <recommendedName>
        <fullName evidence="1">Defective in cullin neddylation protein</fullName>
    </recommendedName>
</protein>
<name>A0A1D3CS27_9EIME</name>
<dbReference type="Proteomes" id="UP000095192">
    <property type="component" value="Unassembled WGS sequence"/>
</dbReference>
<comment type="function">
    <text evidence="1">Neddylation of cullins play an essential role in the regulation of SCF-type complexes activity.</text>
</comment>
<evidence type="ECO:0000256" key="1">
    <source>
        <dbReference type="RuleBase" id="RU410713"/>
    </source>
</evidence>
<keyword evidence="3" id="KW-1185">Reference proteome</keyword>
<dbReference type="Pfam" id="PF14555">
    <property type="entry name" value="UBA_4"/>
    <property type="match status" value="1"/>
</dbReference>
<dbReference type="Gene3D" id="1.10.238.200">
    <property type="entry name" value="Cullin, PONY binding domain"/>
    <property type="match status" value="1"/>
</dbReference>
<reference evidence="2 3" key="1">
    <citation type="journal article" date="2016" name="BMC Genomics">
        <title>Comparative genomics reveals Cyclospora cayetanensis possesses coccidia-like metabolism and invasion components but unique surface antigens.</title>
        <authorList>
            <person name="Liu S."/>
            <person name="Wang L."/>
            <person name="Zheng H."/>
            <person name="Xu Z."/>
            <person name="Roellig D.M."/>
            <person name="Li N."/>
            <person name="Frace M.A."/>
            <person name="Tang K."/>
            <person name="Arrowood M.J."/>
            <person name="Moss D.M."/>
            <person name="Zhang L."/>
            <person name="Feng Y."/>
            <person name="Xiao L."/>
        </authorList>
    </citation>
    <scope>NUCLEOTIDE SEQUENCE [LARGE SCALE GENOMIC DNA]</scope>
    <source>
        <strain evidence="2 3">CHN_HEN01</strain>
    </source>
</reference>
<dbReference type="PROSITE" id="PS51229">
    <property type="entry name" value="DCUN1"/>
    <property type="match status" value="1"/>
</dbReference>
<dbReference type="PANTHER" id="PTHR12281:SF31">
    <property type="entry name" value="DCN1-LIKE PROTEIN 3"/>
    <property type="match status" value="1"/>
</dbReference>
<dbReference type="InterPro" id="IPR009060">
    <property type="entry name" value="UBA-like_sf"/>
</dbReference>
<dbReference type="SUPFAM" id="SSF46934">
    <property type="entry name" value="UBA-like"/>
    <property type="match status" value="1"/>
</dbReference>
<evidence type="ECO:0000313" key="2">
    <source>
        <dbReference type="EMBL" id="OEH74014.1"/>
    </source>
</evidence>
<dbReference type="GO" id="GO:0031624">
    <property type="term" value="F:ubiquitin conjugating enzyme binding"/>
    <property type="evidence" value="ECO:0007669"/>
    <property type="project" value="TreeGrafter"/>
</dbReference>
<dbReference type="PANTHER" id="PTHR12281">
    <property type="entry name" value="RP42 RELATED"/>
    <property type="match status" value="1"/>
</dbReference>
<dbReference type="Gene3D" id="1.10.238.10">
    <property type="entry name" value="EF-hand"/>
    <property type="match status" value="1"/>
</dbReference>
<organism evidence="2 3">
    <name type="scientific">Cyclospora cayetanensis</name>
    <dbReference type="NCBI Taxonomy" id="88456"/>
    <lineage>
        <taxon>Eukaryota</taxon>
        <taxon>Sar</taxon>
        <taxon>Alveolata</taxon>
        <taxon>Apicomplexa</taxon>
        <taxon>Conoidasida</taxon>
        <taxon>Coccidia</taxon>
        <taxon>Eucoccidiorida</taxon>
        <taxon>Eimeriorina</taxon>
        <taxon>Eimeriidae</taxon>
        <taxon>Cyclospora</taxon>
    </lineage>
</organism>
<evidence type="ECO:0000313" key="3">
    <source>
        <dbReference type="Proteomes" id="UP000095192"/>
    </source>
</evidence>
<accession>A0A1D3CS27</accession>
<dbReference type="GO" id="GO:0097602">
    <property type="term" value="F:cullin family protein binding"/>
    <property type="evidence" value="ECO:0007669"/>
    <property type="project" value="TreeGrafter"/>
</dbReference>
<dbReference type="VEuPathDB" id="ToxoDB:LOC34618698"/>
<dbReference type="VEuPathDB" id="ToxoDB:cyc_01740"/>
<dbReference type="GO" id="GO:0045116">
    <property type="term" value="P:protein neddylation"/>
    <property type="evidence" value="ECO:0007669"/>
    <property type="project" value="TreeGrafter"/>
</dbReference>